<evidence type="ECO:0000259" key="5">
    <source>
        <dbReference type="PROSITE" id="PS50931"/>
    </source>
</evidence>
<dbReference type="Pfam" id="PF03466">
    <property type="entry name" value="LysR_substrate"/>
    <property type="match status" value="1"/>
</dbReference>
<sequence length="330" mass="36746">MSEEGLRPASATSHLPSRKALPPFEALRAFDIVARLGGVRKAAQYLCRDHAVISRHLRTIEDRVGCRLIERTPAGALLTEDGARYHKQVSAAIDAIANATIDLMKRNDDHLLYAWCMPGFALQWLVGRLEAFETANPVLDIELRPADTIPDFDRYEADVDIRFAPAYGSQLQLPPSVRTAEIARPPIVPVASPKYLARSPEIEQPRDLLYHQLLHEESYDSWQAWLEAHGLGSDLELSGPRLWHGHLTLDAARRGRGIALTNHFVAAEDLESGQLVEVGAGVAGFERVPLGAYLFMARTDRWNALPVQRFREWLLKTIASESPADQNVVA</sequence>
<comment type="caution">
    <text evidence="6">The sequence shown here is derived from an EMBL/GenBank/DDBJ whole genome shotgun (WGS) entry which is preliminary data.</text>
</comment>
<dbReference type="Pfam" id="PF00126">
    <property type="entry name" value="HTH_1"/>
    <property type="match status" value="1"/>
</dbReference>
<dbReference type="InterPro" id="IPR036388">
    <property type="entry name" value="WH-like_DNA-bd_sf"/>
</dbReference>
<dbReference type="PROSITE" id="PS50931">
    <property type="entry name" value="HTH_LYSR"/>
    <property type="match status" value="1"/>
</dbReference>
<feature type="domain" description="HTH lysR-type" evidence="5">
    <location>
        <begin position="22"/>
        <end position="79"/>
    </location>
</feature>
<reference evidence="7" key="1">
    <citation type="journal article" date="2019" name="Int. J. Syst. Evol. Microbiol.">
        <title>The Global Catalogue of Microorganisms (GCM) 10K type strain sequencing project: providing services to taxonomists for standard genome sequencing and annotation.</title>
        <authorList>
            <consortium name="The Broad Institute Genomics Platform"/>
            <consortium name="The Broad Institute Genome Sequencing Center for Infectious Disease"/>
            <person name="Wu L."/>
            <person name="Ma J."/>
        </authorList>
    </citation>
    <scope>NUCLEOTIDE SEQUENCE [LARGE SCALE GENOMIC DNA]</scope>
    <source>
        <strain evidence="7">KCTC 12848</strain>
    </source>
</reference>
<accession>A0ABW5ECL5</accession>
<evidence type="ECO:0000256" key="4">
    <source>
        <dbReference type="ARBA" id="ARBA00023163"/>
    </source>
</evidence>
<keyword evidence="7" id="KW-1185">Reference proteome</keyword>
<dbReference type="PANTHER" id="PTHR30537">
    <property type="entry name" value="HTH-TYPE TRANSCRIPTIONAL REGULATOR"/>
    <property type="match status" value="1"/>
</dbReference>
<dbReference type="Gene3D" id="1.10.10.10">
    <property type="entry name" value="Winged helix-like DNA-binding domain superfamily/Winged helix DNA-binding domain"/>
    <property type="match status" value="1"/>
</dbReference>
<dbReference type="EMBL" id="JBHUJD010000016">
    <property type="protein sequence ID" value="MFD2311333.1"/>
    <property type="molecule type" value="Genomic_DNA"/>
</dbReference>
<dbReference type="SUPFAM" id="SSF53850">
    <property type="entry name" value="Periplasmic binding protein-like II"/>
    <property type="match status" value="1"/>
</dbReference>
<dbReference type="InterPro" id="IPR000847">
    <property type="entry name" value="LysR_HTH_N"/>
</dbReference>
<dbReference type="RefSeq" id="WP_265721923.1">
    <property type="nucleotide sequence ID" value="NZ_JAPIVK010000016.1"/>
</dbReference>
<dbReference type="Proteomes" id="UP001597425">
    <property type="component" value="Unassembled WGS sequence"/>
</dbReference>
<protein>
    <submittedName>
        <fullName evidence="6">LysR substrate-binding domain-containing protein</fullName>
    </submittedName>
</protein>
<dbReference type="InterPro" id="IPR005119">
    <property type="entry name" value="LysR_subst-bd"/>
</dbReference>
<organism evidence="6 7">
    <name type="scientific">Microbulbifer halophilus</name>
    <dbReference type="NCBI Taxonomy" id="453963"/>
    <lineage>
        <taxon>Bacteria</taxon>
        <taxon>Pseudomonadati</taxon>
        <taxon>Pseudomonadota</taxon>
        <taxon>Gammaproteobacteria</taxon>
        <taxon>Cellvibrionales</taxon>
        <taxon>Microbulbiferaceae</taxon>
        <taxon>Microbulbifer</taxon>
    </lineage>
</organism>
<keyword evidence="3" id="KW-0238">DNA-binding</keyword>
<keyword evidence="4" id="KW-0804">Transcription</keyword>
<dbReference type="Gene3D" id="3.40.190.10">
    <property type="entry name" value="Periplasmic binding protein-like II"/>
    <property type="match status" value="2"/>
</dbReference>
<evidence type="ECO:0000256" key="2">
    <source>
        <dbReference type="ARBA" id="ARBA00023015"/>
    </source>
</evidence>
<comment type="similarity">
    <text evidence="1">Belongs to the LysR transcriptional regulatory family.</text>
</comment>
<evidence type="ECO:0000256" key="3">
    <source>
        <dbReference type="ARBA" id="ARBA00023125"/>
    </source>
</evidence>
<dbReference type="InterPro" id="IPR036390">
    <property type="entry name" value="WH_DNA-bd_sf"/>
</dbReference>
<evidence type="ECO:0000256" key="1">
    <source>
        <dbReference type="ARBA" id="ARBA00009437"/>
    </source>
</evidence>
<keyword evidence="2" id="KW-0805">Transcription regulation</keyword>
<name>A0ABW5ECL5_9GAMM</name>
<gene>
    <name evidence="6" type="ORF">ACFSKX_12985</name>
</gene>
<dbReference type="InterPro" id="IPR058163">
    <property type="entry name" value="LysR-type_TF_proteobact-type"/>
</dbReference>
<evidence type="ECO:0000313" key="6">
    <source>
        <dbReference type="EMBL" id="MFD2311333.1"/>
    </source>
</evidence>
<dbReference type="SUPFAM" id="SSF46785">
    <property type="entry name" value="Winged helix' DNA-binding domain"/>
    <property type="match status" value="1"/>
</dbReference>
<dbReference type="PANTHER" id="PTHR30537:SF74">
    <property type="entry name" value="HTH-TYPE TRANSCRIPTIONAL REGULATOR TRPI"/>
    <property type="match status" value="1"/>
</dbReference>
<evidence type="ECO:0000313" key="7">
    <source>
        <dbReference type="Proteomes" id="UP001597425"/>
    </source>
</evidence>
<proteinExistence type="inferred from homology"/>